<evidence type="ECO:0000256" key="15">
    <source>
        <dbReference type="ARBA" id="ARBA00023170"/>
    </source>
</evidence>
<feature type="active site" description="Proton acceptor" evidence="17">
    <location>
        <position position="701"/>
    </location>
</feature>
<feature type="chain" id="PRO_5029646133" description="receptor protein-tyrosine kinase" evidence="22">
    <location>
        <begin position="19"/>
        <end position="938"/>
    </location>
</feature>
<evidence type="ECO:0000256" key="7">
    <source>
        <dbReference type="ARBA" id="ARBA00022729"/>
    </source>
</evidence>
<dbReference type="GeneID" id="136812306"/>
<dbReference type="Pfam" id="PF00041">
    <property type="entry name" value="fn3"/>
    <property type="match status" value="1"/>
</dbReference>
<dbReference type="SMART" id="SM00219">
    <property type="entry name" value="TyrKc"/>
    <property type="match status" value="1"/>
</dbReference>
<dbReference type="InterPro" id="IPR000719">
    <property type="entry name" value="Prot_kinase_dom"/>
</dbReference>
<evidence type="ECO:0000256" key="13">
    <source>
        <dbReference type="ARBA" id="ARBA00023136"/>
    </source>
</evidence>
<dbReference type="Gene3D" id="2.10.50.10">
    <property type="entry name" value="Tumor Necrosis Factor Receptor, subunit A, domain 2"/>
    <property type="match status" value="1"/>
</dbReference>
<evidence type="ECO:0000256" key="17">
    <source>
        <dbReference type="PIRSR" id="PIRSR000666-1"/>
    </source>
</evidence>
<keyword evidence="19" id="KW-1015">Disulfide bond</keyword>
<dbReference type="Gene3D" id="3.30.200.20">
    <property type="entry name" value="Phosphorylase Kinase, domain 1"/>
    <property type="match status" value="1"/>
</dbReference>
<dbReference type="PIRSF" id="PIRSF000666">
    <property type="entry name" value="TyrPK_ephrin_receptor"/>
    <property type="match status" value="1"/>
</dbReference>
<keyword evidence="14" id="KW-0829">Tyrosine-protein kinase</keyword>
<dbReference type="InterPro" id="IPR008266">
    <property type="entry name" value="Tyr_kinase_AS"/>
</dbReference>
<dbReference type="OrthoDB" id="5967223at2759"/>
<evidence type="ECO:0000256" key="19">
    <source>
        <dbReference type="PIRSR" id="PIRSR000666-3"/>
    </source>
</evidence>
<dbReference type="InterPro" id="IPR016257">
    <property type="entry name" value="Tyr_kinase_ephrin_rcpt"/>
</dbReference>
<dbReference type="InterPro" id="IPR011009">
    <property type="entry name" value="Kinase-like_dom_sf"/>
</dbReference>
<dbReference type="InterPro" id="IPR036116">
    <property type="entry name" value="FN3_sf"/>
</dbReference>
<keyword evidence="13 21" id="KW-0472">Membrane</keyword>
<evidence type="ECO:0000256" key="21">
    <source>
        <dbReference type="SAM" id="Phobius"/>
    </source>
</evidence>
<evidence type="ECO:0000256" key="2">
    <source>
        <dbReference type="ARBA" id="ARBA00011902"/>
    </source>
</evidence>
<dbReference type="PROSITE" id="PS50011">
    <property type="entry name" value="PROTEIN_KINASE_DOM"/>
    <property type="match status" value="1"/>
</dbReference>
<dbReference type="InterPro" id="IPR027936">
    <property type="entry name" value="Eph_TM"/>
</dbReference>
<evidence type="ECO:0000256" key="18">
    <source>
        <dbReference type="PIRSR" id="PIRSR000666-2"/>
    </source>
</evidence>
<dbReference type="GO" id="GO:0005005">
    <property type="term" value="F:transmembrane-ephrin receptor activity"/>
    <property type="evidence" value="ECO:0007669"/>
    <property type="project" value="TreeGrafter"/>
</dbReference>
<evidence type="ECO:0000256" key="12">
    <source>
        <dbReference type="ARBA" id="ARBA00022989"/>
    </source>
</evidence>
<dbReference type="Pfam" id="PF07714">
    <property type="entry name" value="PK_Tyr_Ser-Thr"/>
    <property type="match status" value="1"/>
</dbReference>
<dbReference type="PROSITE" id="PS00109">
    <property type="entry name" value="PROTEIN_KINASE_TYR"/>
    <property type="match status" value="1"/>
</dbReference>
<evidence type="ECO:0000256" key="9">
    <source>
        <dbReference type="ARBA" id="ARBA00022741"/>
    </source>
</evidence>
<keyword evidence="12 21" id="KW-1133">Transmembrane helix</keyword>
<keyword evidence="4" id="KW-0597">Phosphoprotein</keyword>
<dbReference type="PANTHER" id="PTHR46877:SF14">
    <property type="entry name" value="RECEPTOR PROTEIN-TYROSINE KINASE"/>
    <property type="match status" value="1"/>
</dbReference>
<keyword evidence="8" id="KW-0677">Repeat</keyword>
<feature type="domain" description="Protein kinase" evidence="23">
    <location>
        <begin position="577"/>
        <end position="840"/>
    </location>
</feature>
<dbReference type="SUPFAM" id="SSF56112">
    <property type="entry name" value="Protein kinase-like (PK-like)"/>
    <property type="match status" value="1"/>
</dbReference>
<keyword evidence="11 18" id="KW-0067">ATP-binding</keyword>
<dbReference type="PROSITE" id="PS50853">
    <property type="entry name" value="FN3"/>
    <property type="match status" value="1"/>
</dbReference>
<proteinExistence type="predicted"/>
<evidence type="ECO:0000259" key="26">
    <source>
        <dbReference type="PROSITE" id="PS51550"/>
    </source>
</evidence>
<dbReference type="InterPro" id="IPR001090">
    <property type="entry name" value="Ephrin_rcpt_lig-bd_dom"/>
</dbReference>
<keyword evidence="6 21" id="KW-0812">Transmembrane</keyword>
<dbReference type="GO" id="GO:0030425">
    <property type="term" value="C:dendrite"/>
    <property type="evidence" value="ECO:0007669"/>
    <property type="project" value="TreeGrafter"/>
</dbReference>
<dbReference type="SMART" id="SM00060">
    <property type="entry name" value="FN3"/>
    <property type="match status" value="2"/>
</dbReference>
<dbReference type="InterPro" id="IPR013783">
    <property type="entry name" value="Ig-like_fold"/>
</dbReference>
<dbReference type="Gene3D" id="1.10.510.10">
    <property type="entry name" value="Transferase(Phosphotransferase) domain 1"/>
    <property type="match status" value="1"/>
</dbReference>
<protein>
    <recommendedName>
        <fullName evidence="2">receptor protein-tyrosine kinase</fullName>
        <ecNumber evidence="2">2.7.10.1</ecNumber>
    </recommendedName>
</protein>
<dbReference type="EnsemblMetazoa" id="CLYHEMT006994.1">
    <property type="protein sequence ID" value="CLYHEMP006994.1"/>
    <property type="gene ID" value="CLYHEMG006994"/>
</dbReference>
<evidence type="ECO:0000259" key="25">
    <source>
        <dbReference type="PROSITE" id="PS50853"/>
    </source>
</evidence>
<dbReference type="InterPro" id="IPR013761">
    <property type="entry name" value="SAM/pointed_sf"/>
</dbReference>
<keyword evidence="7 22" id="KW-0732">Signal</keyword>
<evidence type="ECO:0000256" key="16">
    <source>
        <dbReference type="ARBA" id="ARBA00023180"/>
    </source>
</evidence>
<feature type="disulfide bond" evidence="19">
    <location>
        <begin position="88"/>
        <end position="98"/>
    </location>
</feature>
<evidence type="ECO:0000256" key="5">
    <source>
        <dbReference type="ARBA" id="ARBA00022679"/>
    </source>
</evidence>
<evidence type="ECO:0000256" key="1">
    <source>
        <dbReference type="ARBA" id="ARBA00004251"/>
    </source>
</evidence>
<dbReference type="InterPro" id="IPR001245">
    <property type="entry name" value="Ser-Thr/Tyr_kinase_cat_dom"/>
</dbReference>
<feature type="transmembrane region" description="Helical" evidence="21">
    <location>
        <begin position="496"/>
        <end position="521"/>
    </location>
</feature>
<dbReference type="PROSITE" id="PS50105">
    <property type="entry name" value="SAM_DOMAIN"/>
    <property type="match status" value="1"/>
</dbReference>
<dbReference type="Proteomes" id="UP000594262">
    <property type="component" value="Unplaced"/>
</dbReference>
<sequence length="938" mass="105335">MNWQISVFAFCFITGAWNKDIKETNLPPKNQPSNWKIIGTNWQPTTSNLVVSFCRTIDEVSTMMPGFWPIGDAKRVFLTIKTESRSECKTNITDNRDCQVSIAYSRVTSDAPIQEFNNKNATRFPEDTFFNSSTSALRTGVLSIDNVTDFTGLQFGFEITSFCGFIRSWQLTYYQCPRVSENLVNFNQTSAPDSYKQVEEVFGECTNFAALEIGSDRPKMECFTNGTYNIIGRCVCDAGYTNETTGTSCSPCDRQTFKASRGNVPCQACGRDTKEGVVPRTTCACKEGYFKRSNESNQVDADCFKPPEAPTNLQSQTSQPNEAQLSWTASIPGSDAQGDYVILCLNCPKAFMVNQRTSGTSITLTGLAAFASYKIQITKENEVTRSTGQSRPAEVTFTTQKGDPTIIQDVVNETLSDGTVKFTWKEPFGRGGDDISYVVTYGDTTLRLTELTFNIETDTQDRTYNVEIYAQATVNGVLRKGESYKTTITVNGGIPLGIALAIAFGIMVFVIVALVAAFCFWKRRNPAYLQVVRMPDGTVKLPSRFYSGGKVYVDPKTYPDVDDAVTEFAFEIQQDELKLGERIGEGEFADVYKGVLFRSGKDYQVAVKMLKPSSTKKDREDFLSEAAILGQFNDPNVVVLRGVILKEQPNAIILEYMMHGSLDTYLQNHDMQFTSIELLEMGRGVASGMKYLSEMGFIHRDLAARNILVGENRVCKIADFGMSMEILMDDSVESLSGRIPVRWTAPEAIQFKKFTTASDVWSYGIVLWEIMSYGERPYWNWTNYEVLEKVSSGYRLPLPMSCPSVVHDLMLCCWTKDRTRRPLFGVIRDRLDAWIRHPDLLEGSTVIELDDNLDYTVMQTINKWLEAIGMGRYAKNFIEQGFATPRQILLLTSDDLERLGIGPMDHRKRILKAIHNTRTQVEHQTLRTNGVVDNPHAG</sequence>
<comment type="subcellular location">
    <subcellularLocation>
        <location evidence="1">Cell membrane</location>
        <topology evidence="1">Single-pass type I membrane protein</topology>
    </subcellularLocation>
</comment>
<organism evidence="27 28">
    <name type="scientific">Clytia hemisphaerica</name>
    <dbReference type="NCBI Taxonomy" id="252671"/>
    <lineage>
        <taxon>Eukaryota</taxon>
        <taxon>Metazoa</taxon>
        <taxon>Cnidaria</taxon>
        <taxon>Hydrozoa</taxon>
        <taxon>Hydroidolina</taxon>
        <taxon>Leptothecata</taxon>
        <taxon>Obeliida</taxon>
        <taxon>Clytiidae</taxon>
        <taxon>Clytia</taxon>
    </lineage>
</organism>
<evidence type="ECO:0000313" key="27">
    <source>
        <dbReference type="EnsemblMetazoa" id="CLYHEMP006994.1"/>
    </source>
</evidence>
<dbReference type="InterPro" id="IPR001660">
    <property type="entry name" value="SAM"/>
</dbReference>
<keyword evidence="3" id="KW-1003">Cell membrane</keyword>
<feature type="domain" description="SAM" evidence="24">
    <location>
        <begin position="856"/>
        <end position="920"/>
    </location>
</feature>
<evidence type="ECO:0000313" key="28">
    <source>
        <dbReference type="Proteomes" id="UP000594262"/>
    </source>
</evidence>
<evidence type="ECO:0000259" key="23">
    <source>
        <dbReference type="PROSITE" id="PS50011"/>
    </source>
</evidence>
<dbReference type="RefSeq" id="XP_066924905.1">
    <property type="nucleotide sequence ID" value="XM_067068804.1"/>
</dbReference>
<evidence type="ECO:0000256" key="8">
    <source>
        <dbReference type="ARBA" id="ARBA00022737"/>
    </source>
</evidence>
<dbReference type="Gene3D" id="2.60.40.10">
    <property type="entry name" value="Immunoglobulins"/>
    <property type="match status" value="1"/>
</dbReference>
<dbReference type="InterPro" id="IPR017441">
    <property type="entry name" value="Protein_kinase_ATP_BS"/>
</dbReference>
<evidence type="ECO:0000256" key="20">
    <source>
        <dbReference type="PROSITE-ProRule" id="PRU10141"/>
    </source>
</evidence>
<reference evidence="27" key="1">
    <citation type="submission" date="2021-01" db="UniProtKB">
        <authorList>
            <consortium name="EnsemblMetazoa"/>
        </authorList>
    </citation>
    <scope>IDENTIFICATION</scope>
</reference>
<feature type="signal peptide" evidence="22">
    <location>
        <begin position="1"/>
        <end position="18"/>
    </location>
</feature>
<dbReference type="SMART" id="SM00220">
    <property type="entry name" value="S_TKc"/>
    <property type="match status" value="1"/>
</dbReference>
<evidence type="ECO:0000256" key="14">
    <source>
        <dbReference type="ARBA" id="ARBA00023137"/>
    </source>
</evidence>
<keyword evidence="28" id="KW-1185">Reference proteome</keyword>
<dbReference type="Gene3D" id="2.60.40.1770">
    <property type="entry name" value="ephrin a2 ectodomain"/>
    <property type="match status" value="1"/>
</dbReference>
<keyword evidence="10" id="KW-0418">Kinase</keyword>
<dbReference type="PROSITE" id="PS00107">
    <property type="entry name" value="PROTEIN_KINASE_ATP"/>
    <property type="match status" value="1"/>
</dbReference>
<dbReference type="GO" id="GO:0005524">
    <property type="term" value="F:ATP binding"/>
    <property type="evidence" value="ECO:0007669"/>
    <property type="project" value="UniProtKB-UniRule"/>
</dbReference>
<dbReference type="SMART" id="SM00454">
    <property type="entry name" value="SAM"/>
    <property type="match status" value="1"/>
</dbReference>
<feature type="domain" description="Eph LBD" evidence="26">
    <location>
        <begin position="1"/>
        <end position="181"/>
    </location>
</feature>
<dbReference type="PRINTS" id="PR00109">
    <property type="entry name" value="TYRKINASE"/>
</dbReference>
<dbReference type="PROSITE" id="PS51550">
    <property type="entry name" value="EPH_LBD"/>
    <property type="match status" value="1"/>
</dbReference>
<dbReference type="GO" id="GO:0005886">
    <property type="term" value="C:plasma membrane"/>
    <property type="evidence" value="ECO:0007669"/>
    <property type="project" value="UniProtKB-SubCell"/>
</dbReference>
<dbReference type="InterPro" id="IPR003961">
    <property type="entry name" value="FN3_dom"/>
</dbReference>
<dbReference type="FunFam" id="1.10.510.10:FF:000268">
    <property type="entry name" value="Receptor protein-tyrosine kinase"/>
    <property type="match status" value="1"/>
</dbReference>
<dbReference type="InterPro" id="IPR020635">
    <property type="entry name" value="Tyr_kinase_cat_dom"/>
</dbReference>
<dbReference type="PANTHER" id="PTHR46877">
    <property type="entry name" value="EPH RECEPTOR A5"/>
    <property type="match status" value="1"/>
</dbReference>
<evidence type="ECO:0000256" key="4">
    <source>
        <dbReference type="ARBA" id="ARBA00022553"/>
    </source>
</evidence>
<dbReference type="Pfam" id="PF25599">
    <property type="entry name" value="Ephrin_CRD"/>
    <property type="match status" value="1"/>
</dbReference>
<evidence type="ECO:0000256" key="11">
    <source>
        <dbReference type="ARBA" id="ARBA00022840"/>
    </source>
</evidence>
<keyword evidence="5" id="KW-0808">Transferase</keyword>
<accession>A0A7M5UWJ7</accession>
<evidence type="ECO:0000256" key="6">
    <source>
        <dbReference type="ARBA" id="ARBA00022692"/>
    </source>
</evidence>
<name>A0A7M5UWJ7_9CNID</name>
<dbReference type="EC" id="2.7.10.1" evidence="2"/>
<keyword evidence="16" id="KW-0325">Glycoprotein</keyword>
<dbReference type="CDD" id="cd00063">
    <property type="entry name" value="FN3"/>
    <property type="match status" value="2"/>
</dbReference>
<keyword evidence="9 18" id="KW-0547">Nucleotide-binding</keyword>
<evidence type="ECO:0000256" key="10">
    <source>
        <dbReference type="ARBA" id="ARBA00022777"/>
    </source>
</evidence>
<dbReference type="GO" id="GO:0007411">
    <property type="term" value="P:axon guidance"/>
    <property type="evidence" value="ECO:0007669"/>
    <property type="project" value="TreeGrafter"/>
</dbReference>
<evidence type="ECO:0000256" key="3">
    <source>
        <dbReference type="ARBA" id="ARBA00022475"/>
    </source>
</evidence>
<dbReference type="SUPFAM" id="SSF47769">
    <property type="entry name" value="SAM/Pointed domain"/>
    <property type="match status" value="1"/>
</dbReference>
<dbReference type="Pfam" id="PF14575">
    <property type="entry name" value="EphA2_TM"/>
    <property type="match status" value="1"/>
</dbReference>
<evidence type="ECO:0000259" key="24">
    <source>
        <dbReference type="PROSITE" id="PS50105"/>
    </source>
</evidence>
<feature type="binding site" evidence="18 20">
    <location>
        <position position="608"/>
    </location>
    <ligand>
        <name>ATP</name>
        <dbReference type="ChEBI" id="CHEBI:30616"/>
    </ligand>
</feature>
<dbReference type="Pfam" id="PF00536">
    <property type="entry name" value="SAM_1"/>
    <property type="match status" value="1"/>
</dbReference>
<dbReference type="SUPFAM" id="SSF49265">
    <property type="entry name" value="Fibronectin type III"/>
    <property type="match status" value="1"/>
</dbReference>
<feature type="domain" description="Fibronectin type-III" evidence="25">
    <location>
        <begin position="309"/>
        <end position="402"/>
    </location>
</feature>
<evidence type="ECO:0000256" key="22">
    <source>
        <dbReference type="SAM" id="SignalP"/>
    </source>
</evidence>
<dbReference type="InterPro" id="IPR050449">
    <property type="entry name" value="Ephrin_rcpt_TKs"/>
</dbReference>
<dbReference type="AlphaFoldDB" id="A0A7M5UWJ7"/>
<dbReference type="Gene3D" id="1.10.150.50">
    <property type="entry name" value="Transcription Factor, Ets-1"/>
    <property type="match status" value="1"/>
</dbReference>
<keyword evidence="15" id="KW-0675">Receptor</keyword>